<proteinExistence type="predicted"/>
<evidence type="ECO:0000313" key="2">
    <source>
        <dbReference type="Proteomes" id="UP001154061"/>
    </source>
</evidence>
<sequence length="59" mass="6530">MPFTDPQKDLLIAVALTEFSVHYDQANPELAKHAWQLAASRLVDHDIEPAEAVDALEMG</sequence>
<dbReference type="Proteomes" id="UP001154061">
    <property type="component" value="Unassembled WGS sequence"/>
</dbReference>
<organism evidence="1 2">
    <name type="scientific">Natrinema salsiterrestre</name>
    <dbReference type="NCBI Taxonomy" id="2950540"/>
    <lineage>
        <taxon>Archaea</taxon>
        <taxon>Methanobacteriati</taxon>
        <taxon>Methanobacteriota</taxon>
        <taxon>Stenosarchaea group</taxon>
        <taxon>Halobacteria</taxon>
        <taxon>Halobacteriales</taxon>
        <taxon>Natrialbaceae</taxon>
        <taxon>Natrinema</taxon>
    </lineage>
</organism>
<keyword evidence="2" id="KW-1185">Reference proteome</keyword>
<reference evidence="1" key="1">
    <citation type="submission" date="2022-06" db="EMBL/GenBank/DDBJ databases">
        <title>Natrinema sp. a new haloarchaeum isolate from saline soil.</title>
        <authorList>
            <person name="Strakova D."/>
            <person name="Galisteo C."/>
            <person name="Sanchez-Porro C."/>
            <person name="Ventosa A."/>
        </authorList>
    </citation>
    <scope>NUCLEOTIDE SEQUENCE</scope>
    <source>
        <strain evidence="1">S1CR25-10</strain>
    </source>
</reference>
<name>A0A9Q4L6Z6_9EURY</name>
<evidence type="ECO:0000313" key="1">
    <source>
        <dbReference type="EMBL" id="MDF9748078.1"/>
    </source>
</evidence>
<dbReference type="AlphaFoldDB" id="A0A9Q4L6Z6"/>
<dbReference type="RefSeq" id="WP_277524629.1">
    <property type="nucleotide sequence ID" value="NZ_JAMQOT010000011.1"/>
</dbReference>
<dbReference type="EMBL" id="JAMQOT010000011">
    <property type="protein sequence ID" value="MDF9748078.1"/>
    <property type="molecule type" value="Genomic_DNA"/>
</dbReference>
<accession>A0A9Q4L6Z6</accession>
<gene>
    <name evidence="1" type="ORF">NDI89_21125</name>
</gene>
<comment type="caution">
    <text evidence="1">The sequence shown here is derived from an EMBL/GenBank/DDBJ whole genome shotgun (WGS) entry which is preliminary data.</text>
</comment>
<protein>
    <submittedName>
        <fullName evidence="1">Uncharacterized protein</fullName>
    </submittedName>
</protein>